<evidence type="ECO:0000313" key="3">
    <source>
        <dbReference type="EMBL" id="CAD7627429.1"/>
    </source>
</evidence>
<dbReference type="GO" id="GO:0003677">
    <property type="term" value="F:DNA binding"/>
    <property type="evidence" value="ECO:0007669"/>
    <property type="project" value="InterPro"/>
</dbReference>
<evidence type="ECO:0000313" key="4">
    <source>
        <dbReference type="EMBL" id="CAD7646713.1"/>
    </source>
</evidence>
<evidence type="ECO:0000313" key="5">
    <source>
        <dbReference type="Proteomes" id="UP000759131"/>
    </source>
</evidence>
<dbReference type="EMBL" id="OC859296">
    <property type="protein sequence ID" value="CAD7627429.1"/>
    <property type="molecule type" value="Genomic_DNA"/>
</dbReference>
<protein>
    <recommendedName>
        <fullName evidence="6">Programmed cell death 5</fullName>
    </recommendedName>
</protein>
<feature type="region of interest" description="Disordered" evidence="2">
    <location>
        <begin position="33"/>
        <end position="57"/>
    </location>
</feature>
<dbReference type="PANTHER" id="PTHR10840">
    <property type="entry name" value="PROGRAMMED CELL DEATH PROTEIN 5"/>
    <property type="match status" value="1"/>
</dbReference>
<proteinExistence type="inferred from homology"/>
<dbReference type="GO" id="GO:0005829">
    <property type="term" value="C:cytosol"/>
    <property type="evidence" value="ECO:0007669"/>
    <property type="project" value="TreeGrafter"/>
</dbReference>
<name>A0A7R9KR68_9ACAR</name>
<evidence type="ECO:0000256" key="1">
    <source>
        <dbReference type="ARBA" id="ARBA00010490"/>
    </source>
</evidence>
<dbReference type="Gene3D" id="1.10.8.140">
    <property type="entry name" value="PDCD5-like"/>
    <property type="match status" value="1"/>
</dbReference>
<dbReference type="EMBL" id="CAJPIZ010037652">
    <property type="protein sequence ID" value="CAG2121159.1"/>
    <property type="molecule type" value="Genomic_DNA"/>
</dbReference>
<dbReference type="InterPro" id="IPR002836">
    <property type="entry name" value="PDCD5-like"/>
</dbReference>
<dbReference type="Pfam" id="PF01984">
    <property type="entry name" value="dsDNA_bind"/>
    <property type="match status" value="1"/>
</dbReference>
<reference evidence="3" key="1">
    <citation type="submission" date="2020-11" db="EMBL/GenBank/DDBJ databases">
        <authorList>
            <person name="Tran Van P."/>
        </authorList>
    </citation>
    <scope>NUCLEOTIDE SEQUENCE</scope>
</reference>
<gene>
    <name evidence="4" type="ORF">OSB1V03_LOCUS21105</name>
    <name evidence="3" type="ORF">OSB1V03_LOCUS7856</name>
</gene>
<organism evidence="3">
    <name type="scientific">Medioppia subpectinata</name>
    <dbReference type="NCBI Taxonomy" id="1979941"/>
    <lineage>
        <taxon>Eukaryota</taxon>
        <taxon>Metazoa</taxon>
        <taxon>Ecdysozoa</taxon>
        <taxon>Arthropoda</taxon>
        <taxon>Chelicerata</taxon>
        <taxon>Arachnida</taxon>
        <taxon>Acari</taxon>
        <taxon>Acariformes</taxon>
        <taxon>Sarcoptiformes</taxon>
        <taxon>Oribatida</taxon>
        <taxon>Brachypylina</taxon>
        <taxon>Oppioidea</taxon>
        <taxon>Oppiidae</taxon>
        <taxon>Medioppia</taxon>
    </lineage>
</organism>
<dbReference type="EMBL" id="OC892227">
    <property type="protein sequence ID" value="CAD7646713.1"/>
    <property type="molecule type" value="Genomic_DNA"/>
</dbReference>
<dbReference type="GO" id="GO:0005634">
    <property type="term" value="C:nucleus"/>
    <property type="evidence" value="ECO:0007669"/>
    <property type="project" value="TreeGrafter"/>
</dbReference>
<dbReference type="EMBL" id="CAJPIZ010004721">
    <property type="protein sequence ID" value="CAG2107859.1"/>
    <property type="molecule type" value="Genomic_DNA"/>
</dbReference>
<comment type="similarity">
    <text evidence="1">Belongs to the PDCD5 family.</text>
</comment>
<evidence type="ECO:0000256" key="2">
    <source>
        <dbReference type="SAM" id="MobiDB-lite"/>
    </source>
</evidence>
<dbReference type="OrthoDB" id="10252486at2759"/>
<accession>A0A7R9KR68</accession>
<dbReference type="SUPFAM" id="SSF46950">
    <property type="entry name" value="Double-stranded DNA-binding domain"/>
    <property type="match status" value="1"/>
</dbReference>
<evidence type="ECO:0008006" key="6">
    <source>
        <dbReference type="Google" id="ProtNLM"/>
    </source>
</evidence>
<dbReference type="AlphaFoldDB" id="A0A7R9KR68"/>
<keyword evidence="5" id="KW-1185">Reference proteome</keyword>
<dbReference type="InterPro" id="IPR036883">
    <property type="entry name" value="PDCD5-like_sf"/>
</dbReference>
<sequence>MVENLLIQNVRMGAIRGRLSEDDLKGLLERVSEQTSRKTTVNYDRRRTALDDDSDED</sequence>
<dbReference type="PANTHER" id="PTHR10840:SF0">
    <property type="entry name" value="PROGRAMMED CELL DEATH PROTEIN 5"/>
    <property type="match status" value="1"/>
</dbReference>
<dbReference type="Proteomes" id="UP000759131">
    <property type="component" value="Unassembled WGS sequence"/>
</dbReference>